<dbReference type="SUPFAM" id="SSF88659">
    <property type="entry name" value="Sigma3 and sigma4 domains of RNA polymerase sigma factors"/>
    <property type="match status" value="1"/>
</dbReference>
<proteinExistence type="predicted"/>
<dbReference type="GO" id="GO:0016987">
    <property type="term" value="F:sigma factor activity"/>
    <property type="evidence" value="ECO:0007669"/>
    <property type="project" value="InterPro"/>
</dbReference>
<evidence type="ECO:0000313" key="2">
    <source>
        <dbReference type="EMBL" id="GAH95562.1"/>
    </source>
</evidence>
<dbReference type="AlphaFoldDB" id="X1JND0"/>
<feature type="non-terminal residue" evidence="2">
    <location>
        <position position="38"/>
    </location>
</feature>
<dbReference type="InterPro" id="IPR036388">
    <property type="entry name" value="WH-like_DNA-bd_sf"/>
</dbReference>
<dbReference type="GO" id="GO:0006352">
    <property type="term" value="P:DNA-templated transcription initiation"/>
    <property type="evidence" value="ECO:0007669"/>
    <property type="project" value="InterPro"/>
</dbReference>
<accession>X1JND0</accession>
<feature type="domain" description="RNA polymerase sigma factor 70 region 4 type 2" evidence="1">
    <location>
        <begin position="2"/>
        <end position="38"/>
    </location>
</feature>
<protein>
    <recommendedName>
        <fullName evidence="1">RNA polymerase sigma factor 70 region 4 type 2 domain-containing protein</fullName>
    </recommendedName>
</protein>
<dbReference type="Pfam" id="PF08281">
    <property type="entry name" value="Sigma70_r4_2"/>
    <property type="match status" value="1"/>
</dbReference>
<dbReference type="Gene3D" id="1.10.10.10">
    <property type="entry name" value="Winged helix-like DNA-binding domain superfamily/Winged helix DNA-binding domain"/>
    <property type="match status" value="1"/>
</dbReference>
<dbReference type="InterPro" id="IPR013249">
    <property type="entry name" value="RNA_pol_sigma70_r4_t2"/>
</dbReference>
<reference evidence="2" key="1">
    <citation type="journal article" date="2014" name="Front. Microbiol.">
        <title>High frequency of phylogenetically diverse reductive dehalogenase-homologous genes in deep subseafloor sedimentary metagenomes.</title>
        <authorList>
            <person name="Kawai M."/>
            <person name="Futagami T."/>
            <person name="Toyoda A."/>
            <person name="Takaki Y."/>
            <person name="Nishi S."/>
            <person name="Hori S."/>
            <person name="Arai W."/>
            <person name="Tsubouchi T."/>
            <person name="Morono Y."/>
            <person name="Uchiyama I."/>
            <person name="Ito T."/>
            <person name="Fujiyama A."/>
            <person name="Inagaki F."/>
            <person name="Takami H."/>
        </authorList>
    </citation>
    <scope>NUCLEOTIDE SEQUENCE</scope>
    <source>
        <strain evidence="2">Expedition CK06-06</strain>
    </source>
</reference>
<evidence type="ECO:0000259" key="1">
    <source>
        <dbReference type="Pfam" id="PF08281"/>
    </source>
</evidence>
<dbReference type="InterPro" id="IPR013324">
    <property type="entry name" value="RNA_pol_sigma_r3/r4-like"/>
</dbReference>
<gene>
    <name evidence="2" type="ORF">S03H2_72977</name>
</gene>
<sequence length="38" mass="4703">KQCLDELETKYREPLILYYFEHKSYREISDILRIPAKT</sequence>
<dbReference type="EMBL" id="BARU01049699">
    <property type="protein sequence ID" value="GAH95562.1"/>
    <property type="molecule type" value="Genomic_DNA"/>
</dbReference>
<feature type="non-terminal residue" evidence="2">
    <location>
        <position position="1"/>
    </location>
</feature>
<dbReference type="GO" id="GO:0003677">
    <property type="term" value="F:DNA binding"/>
    <property type="evidence" value="ECO:0007669"/>
    <property type="project" value="InterPro"/>
</dbReference>
<organism evidence="2">
    <name type="scientific">marine sediment metagenome</name>
    <dbReference type="NCBI Taxonomy" id="412755"/>
    <lineage>
        <taxon>unclassified sequences</taxon>
        <taxon>metagenomes</taxon>
        <taxon>ecological metagenomes</taxon>
    </lineage>
</organism>
<comment type="caution">
    <text evidence="2">The sequence shown here is derived from an EMBL/GenBank/DDBJ whole genome shotgun (WGS) entry which is preliminary data.</text>
</comment>
<name>X1JND0_9ZZZZ</name>